<accession>A0A9W6ME94</accession>
<protein>
    <submittedName>
        <fullName evidence="1">Uncharacterized protein</fullName>
    </submittedName>
</protein>
<name>A0A9W6ME94_9ACTN</name>
<gene>
    <name evidence="1" type="ORF">GCM10017600_42930</name>
</gene>
<dbReference type="AlphaFoldDB" id="A0A9W6ME94"/>
<sequence>MTRLLNRVGDTLLALVAPRAEATADPTYTECRCFRCFLQQRTCGPGGCTAWQTIGNCYVQCDTSHTWGC</sequence>
<dbReference type="RefSeq" id="WP_271219293.1">
    <property type="nucleotide sequence ID" value="NZ_BSEV01000009.1"/>
</dbReference>
<dbReference type="EMBL" id="BSEV01000009">
    <property type="protein sequence ID" value="GLK10887.1"/>
    <property type="molecule type" value="Genomic_DNA"/>
</dbReference>
<keyword evidence="2" id="KW-1185">Reference proteome</keyword>
<proteinExistence type="predicted"/>
<dbReference type="Proteomes" id="UP001143474">
    <property type="component" value="Unassembled WGS sequence"/>
</dbReference>
<evidence type="ECO:0000313" key="1">
    <source>
        <dbReference type="EMBL" id="GLK10887.1"/>
    </source>
</evidence>
<organism evidence="1 2">
    <name type="scientific">Streptosporangium carneum</name>
    <dbReference type="NCBI Taxonomy" id="47481"/>
    <lineage>
        <taxon>Bacteria</taxon>
        <taxon>Bacillati</taxon>
        <taxon>Actinomycetota</taxon>
        <taxon>Actinomycetes</taxon>
        <taxon>Streptosporangiales</taxon>
        <taxon>Streptosporangiaceae</taxon>
        <taxon>Streptosporangium</taxon>
    </lineage>
</organism>
<reference evidence="1" key="2">
    <citation type="submission" date="2023-01" db="EMBL/GenBank/DDBJ databases">
        <authorList>
            <person name="Sun Q."/>
            <person name="Evtushenko L."/>
        </authorList>
    </citation>
    <scope>NUCLEOTIDE SEQUENCE</scope>
    <source>
        <strain evidence="1">VKM Ac-2007</strain>
    </source>
</reference>
<evidence type="ECO:0000313" key="2">
    <source>
        <dbReference type="Proteomes" id="UP001143474"/>
    </source>
</evidence>
<comment type="caution">
    <text evidence="1">The sequence shown here is derived from an EMBL/GenBank/DDBJ whole genome shotgun (WGS) entry which is preliminary data.</text>
</comment>
<reference evidence="1" key="1">
    <citation type="journal article" date="2014" name="Int. J. Syst. Evol. Microbiol.">
        <title>Complete genome sequence of Corynebacterium casei LMG S-19264T (=DSM 44701T), isolated from a smear-ripened cheese.</title>
        <authorList>
            <consortium name="US DOE Joint Genome Institute (JGI-PGF)"/>
            <person name="Walter F."/>
            <person name="Albersmeier A."/>
            <person name="Kalinowski J."/>
            <person name="Ruckert C."/>
        </authorList>
    </citation>
    <scope>NUCLEOTIDE SEQUENCE</scope>
    <source>
        <strain evidence="1">VKM Ac-2007</strain>
    </source>
</reference>